<sequence length="143" mass="15114">MRWRRGRNPEAVCGERSVRGERGAAAVEFALVLPVIILLVFGGFEFGRVYNVQISLSNAAREGARYMAIHHHDVGAVAATKSKTRDAAPSIAPVLTDAEITVSTTCTAGTNITVTITRDVQLMTGYFGASLTLTGKGVMSCGG</sequence>
<dbReference type="InterPro" id="IPR012495">
    <property type="entry name" value="TadE-like_dom"/>
</dbReference>
<organism evidence="3 4">
    <name type="scientific">Cryobacterium frigoriphilum</name>
    <dbReference type="NCBI Taxonomy" id="1259150"/>
    <lineage>
        <taxon>Bacteria</taxon>
        <taxon>Bacillati</taxon>
        <taxon>Actinomycetota</taxon>
        <taxon>Actinomycetes</taxon>
        <taxon>Micrococcales</taxon>
        <taxon>Microbacteriaceae</taxon>
        <taxon>Cryobacterium</taxon>
    </lineage>
</organism>
<feature type="domain" description="TadE-like" evidence="2">
    <location>
        <begin position="23"/>
        <end position="65"/>
    </location>
</feature>
<dbReference type="Pfam" id="PF07811">
    <property type="entry name" value="TadE"/>
    <property type="match status" value="1"/>
</dbReference>
<keyword evidence="1" id="KW-0472">Membrane</keyword>
<proteinExistence type="predicted"/>
<name>A0A4R9AAP3_9MICO</name>
<protein>
    <submittedName>
        <fullName evidence="3">Pilus assembly protein</fullName>
    </submittedName>
</protein>
<reference evidence="3 4" key="1">
    <citation type="submission" date="2019-03" db="EMBL/GenBank/DDBJ databases">
        <title>Genomics of glacier-inhabiting Cryobacterium strains.</title>
        <authorList>
            <person name="Liu Q."/>
            <person name="Xin Y.-H."/>
        </authorList>
    </citation>
    <scope>NUCLEOTIDE SEQUENCE [LARGE SCALE GENOMIC DNA]</scope>
    <source>
        <strain evidence="3 4">Hh14</strain>
    </source>
</reference>
<gene>
    <name evidence="3" type="ORF">E3T55_01760</name>
</gene>
<evidence type="ECO:0000259" key="2">
    <source>
        <dbReference type="Pfam" id="PF07811"/>
    </source>
</evidence>
<keyword evidence="1" id="KW-0812">Transmembrane</keyword>
<dbReference type="OrthoDB" id="5190946at2"/>
<dbReference type="EMBL" id="SOHE01000013">
    <property type="protein sequence ID" value="TFD55303.1"/>
    <property type="molecule type" value="Genomic_DNA"/>
</dbReference>
<evidence type="ECO:0000313" key="4">
    <source>
        <dbReference type="Proteomes" id="UP000297447"/>
    </source>
</evidence>
<keyword evidence="1" id="KW-1133">Transmembrane helix</keyword>
<keyword evidence="4" id="KW-1185">Reference proteome</keyword>
<evidence type="ECO:0000313" key="3">
    <source>
        <dbReference type="EMBL" id="TFD55303.1"/>
    </source>
</evidence>
<dbReference type="Proteomes" id="UP000297447">
    <property type="component" value="Unassembled WGS sequence"/>
</dbReference>
<evidence type="ECO:0000256" key="1">
    <source>
        <dbReference type="SAM" id="Phobius"/>
    </source>
</evidence>
<dbReference type="AlphaFoldDB" id="A0A4R9AAP3"/>
<feature type="transmembrane region" description="Helical" evidence="1">
    <location>
        <begin position="25"/>
        <end position="44"/>
    </location>
</feature>
<comment type="caution">
    <text evidence="3">The sequence shown here is derived from an EMBL/GenBank/DDBJ whole genome shotgun (WGS) entry which is preliminary data.</text>
</comment>
<accession>A0A4R9AAP3</accession>